<dbReference type="GO" id="GO:0016020">
    <property type="term" value="C:membrane"/>
    <property type="evidence" value="ECO:0007669"/>
    <property type="project" value="UniProtKB-SubCell"/>
</dbReference>
<keyword evidence="9" id="KW-1185">Reference proteome</keyword>
<feature type="transmembrane region" description="Helical" evidence="6">
    <location>
        <begin position="12"/>
        <end position="35"/>
    </location>
</feature>
<name>A0A9W6W8U6_AMBMO</name>
<keyword evidence="3 6" id="KW-0812">Transmembrane</keyword>
<feature type="transmembrane region" description="Helical" evidence="6">
    <location>
        <begin position="122"/>
        <end position="141"/>
    </location>
</feature>
<evidence type="ECO:0000259" key="7">
    <source>
        <dbReference type="Pfam" id="PF01061"/>
    </source>
</evidence>
<evidence type="ECO:0000313" key="9">
    <source>
        <dbReference type="Proteomes" id="UP001165063"/>
    </source>
</evidence>
<dbReference type="Proteomes" id="UP001165063">
    <property type="component" value="Unassembled WGS sequence"/>
</dbReference>
<feature type="transmembrane region" description="Helical" evidence="6">
    <location>
        <begin position="92"/>
        <end position="116"/>
    </location>
</feature>
<feature type="transmembrane region" description="Helical" evidence="6">
    <location>
        <begin position="153"/>
        <end position="172"/>
    </location>
</feature>
<evidence type="ECO:0000256" key="6">
    <source>
        <dbReference type="SAM" id="Phobius"/>
    </source>
</evidence>
<evidence type="ECO:0000256" key="4">
    <source>
        <dbReference type="ARBA" id="ARBA00022989"/>
    </source>
</evidence>
<dbReference type="AlphaFoldDB" id="A0A9W6W8U6"/>
<comment type="caution">
    <text evidence="8">The sequence shown here is derived from an EMBL/GenBank/DDBJ whole genome shotgun (WGS) entry which is preliminary data.</text>
</comment>
<dbReference type="EMBL" id="BSXU01009337">
    <property type="protein sequence ID" value="GME68770.1"/>
    <property type="molecule type" value="Genomic_DNA"/>
</dbReference>
<sequence>MDHSVAGASGAFSSIFMLLLIALAVINQVHVFAFPTRALFEVRESLSNTFHWSCLLLSQTIVELFWTILCQFLCFVCYYFPAQYSSTPRHCGFFFLIYVIVFPLYYITYGLAVLYFSPDVPSASMINSNLVASMLLFCGILNPKKYSPGFWKFMYVISPFTYFVQAFAAPIVHDRELRCTSDEFLTMDPPSGETCGSYLKAFVETAGGYIDNPESESQCHYCAYTKQAQVVEQFKIKWGYHWRDFGIVWIYIIFNVFAMMFGYWFFRVQKCSMGSLFNVKKWFAKKHVDRHEKDNTIFAPKAGDDQILVPRKE</sequence>
<gene>
    <name evidence="8" type="ORF">Amon01_000906600</name>
</gene>
<dbReference type="PANTHER" id="PTHR19241">
    <property type="entry name" value="ATP-BINDING CASSETTE TRANSPORTER"/>
    <property type="match status" value="1"/>
</dbReference>
<dbReference type="Pfam" id="PF01061">
    <property type="entry name" value="ABC2_membrane"/>
    <property type="match status" value="1"/>
</dbReference>
<organism evidence="8 9">
    <name type="scientific">Ambrosiozyma monospora</name>
    <name type="common">Yeast</name>
    <name type="synonym">Endomycopsis monosporus</name>
    <dbReference type="NCBI Taxonomy" id="43982"/>
    <lineage>
        <taxon>Eukaryota</taxon>
        <taxon>Fungi</taxon>
        <taxon>Dikarya</taxon>
        <taxon>Ascomycota</taxon>
        <taxon>Saccharomycotina</taxon>
        <taxon>Pichiomycetes</taxon>
        <taxon>Pichiales</taxon>
        <taxon>Pichiaceae</taxon>
        <taxon>Ambrosiozyma</taxon>
    </lineage>
</organism>
<keyword evidence="4 6" id="KW-1133">Transmembrane helix</keyword>
<evidence type="ECO:0000256" key="2">
    <source>
        <dbReference type="ARBA" id="ARBA00022448"/>
    </source>
</evidence>
<dbReference type="GO" id="GO:0140359">
    <property type="term" value="F:ABC-type transporter activity"/>
    <property type="evidence" value="ECO:0007669"/>
    <property type="project" value="InterPro"/>
</dbReference>
<evidence type="ECO:0000313" key="8">
    <source>
        <dbReference type="EMBL" id="GME68770.1"/>
    </source>
</evidence>
<evidence type="ECO:0000256" key="3">
    <source>
        <dbReference type="ARBA" id="ARBA00022692"/>
    </source>
</evidence>
<comment type="subcellular location">
    <subcellularLocation>
        <location evidence="1">Membrane</location>
        <topology evidence="1">Multi-pass membrane protein</topology>
    </subcellularLocation>
</comment>
<keyword evidence="2" id="KW-0813">Transport</keyword>
<proteinExistence type="predicted"/>
<keyword evidence="5 6" id="KW-0472">Membrane</keyword>
<reference evidence="8" key="1">
    <citation type="submission" date="2023-04" db="EMBL/GenBank/DDBJ databases">
        <title>Ambrosiozyma monospora NBRC 1965.</title>
        <authorList>
            <person name="Ichikawa N."/>
            <person name="Sato H."/>
            <person name="Tonouchi N."/>
        </authorList>
    </citation>
    <scope>NUCLEOTIDE SEQUENCE</scope>
    <source>
        <strain evidence="8">NBRC 1965</strain>
    </source>
</reference>
<feature type="transmembrane region" description="Helical" evidence="6">
    <location>
        <begin position="247"/>
        <end position="266"/>
    </location>
</feature>
<dbReference type="OrthoDB" id="4090716at2759"/>
<evidence type="ECO:0000256" key="5">
    <source>
        <dbReference type="ARBA" id="ARBA00023136"/>
    </source>
</evidence>
<dbReference type="InterPro" id="IPR013525">
    <property type="entry name" value="ABC2_TM"/>
</dbReference>
<accession>A0A9W6W8U6</accession>
<protein>
    <submittedName>
        <fullName evidence="8">Unnamed protein product</fullName>
    </submittedName>
</protein>
<feature type="domain" description="ABC-2 type transporter transmembrane" evidence="7">
    <location>
        <begin position="15"/>
        <end position="169"/>
    </location>
</feature>
<evidence type="ECO:0000256" key="1">
    <source>
        <dbReference type="ARBA" id="ARBA00004141"/>
    </source>
</evidence>
<feature type="transmembrane region" description="Helical" evidence="6">
    <location>
        <begin position="55"/>
        <end position="80"/>
    </location>
</feature>